<dbReference type="PANTHER" id="PTHR42076:SF1">
    <property type="entry name" value="CYANOVIRIN-N DOMAIN-CONTAINING PROTEIN"/>
    <property type="match status" value="1"/>
</dbReference>
<dbReference type="GeneID" id="36547664"/>
<dbReference type="Proteomes" id="UP000234254">
    <property type="component" value="Unassembled WGS sequence"/>
</dbReference>
<dbReference type="VEuPathDB" id="FungiDB:P168DRAFT_317788"/>
<dbReference type="AlphaFoldDB" id="A0A2I1D4D5"/>
<keyword evidence="3" id="KW-1185">Reference proteome</keyword>
<dbReference type="OrthoDB" id="2441380at2759"/>
<dbReference type="InterPro" id="IPR011058">
    <property type="entry name" value="Cyanovirin-N"/>
</dbReference>
<organism evidence="2 3">
    <name type="scientific">Aspergillus campestris (strain IBT 28561)</name>
    <dbReference type="NCBI Taxonomy" id="1392248"/>
    <lineage>
        <taxon>Eukaryota</taxon>
        <taxon>Fungi</taxon>
        <taxon>Dikarya</taxon>
        <taxon>Ascomycota</taxon>
        <taxon>Pezizomycotina</taxon>
        <taxon>Eurotiomycetes</taxon>
        <taxon>Eurotiomycetidae</taxon>
        <taxon>Eurotiales</taxon>
        <taxon>Aspergillaceae</taxon>
        <taxon>Aspergillus</taxon>
        <taxon>Aspergillus subgen. Circumdati</taxon>
    </lineage>
</organism>
<feature type="domain" description="Cyanovirin-N" evidence="1">
    <location>
        <begin position="3"/>
        <end position="106"/>
    </location>
</feature>
<evidence type="ECO:0000259" key="1">
    <source>
        <dbReference type="SMART" id="SM01111"/>
    </source>
</evidence>
<comment type="caution">
    <text evidence="2">The sequence shown here is derived from an EMBL/GenBank/DDBJ whole genome shotgun (WGS) entry which is preliminary data.</text>
</comment>
<dbReference type="EMBL" id="MSFM01000005">
    <property type="protein sequence ID" value="PKY04737.1"/>
    <property type="molecule type" value="Genomic_DNA"/>
</dbReference>
<dbReference type="InterPro" id="IPR036673">
    <property type="entry name" value="Cyanovirin-N_sf"/>
</dbReference>
<evidence type="ECO:0000313" key="3">
    <source>
        <dbReference type="Proteomes" id="UP000234254"/>
    </source>
</evidence>
<protein>
    <submittedName>
        <fullName evidence="2">Cyanovirin-N</fullName>
    </submittedName>
</protein>
<dbReference type="RefSeq" id="XP_024693331.1">
    <property type="nucleotide sequence ID" value="XM_024840140.1"/>
</dbReference>
<dbReference type="Gene3D" id="2.30.60.10">
    <property type="entry name" value="Cyanovirin-N"/>
    <property type="match status" value="1"/>
</dbReference>
<proteinExistence type="predicted"/>
<evidence type="ECO:0000313" key="2">
    <source>
        <dbReference type="EMBL" id="PKY04737.1"/>
    </source>
</evidence>
<dbReference type="SUPFAM" id="SSF51322">
    <property type="entry name" value="Cyanovirin-N"/>
    <property type="match status" value="1"/>
</dbReference>
<dbReference type="Pfam" id="PF08881">
    <property type="entry name" value="CVNH"/>
    <property type="match status" value="1"/>
</dbReference>
<sequence>MGAFHLTATDIRIEDGHLLVASLECGDGETQESIIDLDQYIGNDEGRFVWDGVNFSDSAENVHFDIEGGADVPVLRARLPTSDGELVDADLNLGERIDNRDGEFVFDP</sequence>
<dbReference type="PANTHER" id="PTHR42076">
    <property type="entry name" value="CYANOVIRIN-N HOMOLOG"/>
    <property type="match status" value="1"/>
</dbReference>
<gene>
    <name evidence="2" type="ORF">P168DRAFT_317788</name>
</gene>
<dbReference type="SMART" id="SM01111">
    <property type="entry name" value="CVNH"/>
    <property type="match status" value="1"/>
</dbReference>
<accession>A0A2I1D4D5</accession>
<name>A0A2I1D4D5_ASPC2</name>
<reference evidence="2" key="1">
    <citation type="submission" date="2016-12" db="EMBL/GenBank/DDBJ databases">
        <title>The genomes of Aspergillus section Nigri reveals drivers in fungal speciation.</title>
        <authorList>
            <consortium name="DOE Joint Genome Institute"/>
            <person name="Vesth T.C."/>
            <person name="Nybo J."/>
            <person name="Theobald S."/>
            <person name="Brandl J."/>
            <person name="Frisvad J.C."/>
            <person name="Nielsen K.F."/>
            <person name="Lyhne E.K."/>
            <person name="Kogle M.E."/>
            <person name="Kuo A."/>
            <person name="Riley R."/>
            <person name="Clum A."/>
            <person name="Nolan M."/>
            <person name="Lipzen A."/>
            <person name="Salamov A."/>
            <person name="Henrissat B."/>
            <person name="Wiebenga A."/>
            <person name="De vries R.P."/>
            <person name="Grigoriev I.V."/>
            <person name="Mortensen U.H."/>
            <person name="Andersen M.R."/>
            <person name="Baker S.E."/>
        </authorList>
    </citation>
    <scope>NUCLEOTIDE SEQUENCE</scope>
    <source>
        <strain evidence="2">IBT 28561</strain>
    </source>
</reference>